<name>A0A8J7TKJ6_9BACT</name>
<reference evidence="1" key="1">
    <citation type="submission" date="2021-02" db="EMBL/GenBank/DDBJ databases">
        <title>Genome-Resolved Metagenomics of a Microbial Community Performing Photosynthetic Biological Nutrient Removal.</title>
        <authorList>
            <person name="Mcdaniel E.A."/>
        </authorList>
    </citation>
    <scope>NUCLEOTIDE SEQUENCE</scope>
    <source>
        <strain evidence="1">UWPOB_OBS1</strain>
    </source>
</reference>
<dbReference type="Proteomes" id="UP000664277">
    <property type="component" value="Unassembled WGS sequence"/>
</dbReference>
<dbReference type="Gene3D" id="1.25.40.10">
    <property type="entry name" value="Tetratricopeptide repeat domain"/>
    <property type="match status" value="1"/>
</dbReference>
<sequence length="146" mass="16657">MESEGIESGSRLSFVLSSRKLWKEDCEALSALIKGLYKVAFGWQSRGNLQCARRIYEYILARQGSCSIPISVEILKTEANLALICLREKHFQESEAHFQRCIELSKSLLQEETEIFQNLMDEYVGLLRKMGLYGQADSFIRNSLGP</sequence>
<accession>A0A8J7TKJ6</accession>
<dbReference type="SUPFAM" id="SSF48452">
    <property type="entry name" value="TPR-like"/>
    <property type="match status" value="1"/>
</dbReference>
<comment type="caution">
    <text evidence="1">The sequence shown here is derived from an EMBL/GenBank/DDBJ whole genome shotgun (WGS) entry which is preliminary data.</text>
</comment>
<dbReference type="EMBL" id="JAFLCK010000004">
    <property type="protein sequence ID" value="MBN8659574.1"/>
    <property type="molecule type" value="Genomic_DNA"/>
</dbReference>
<gene>
    <name evidence="1" type="ORF">J0M35_04380</name>
</gene>
<evidence type="ECO:0000313" key="1">
    <source>
        <dbReference type="EMBL" id="MBN8659574.1"/>
    </source>
</evidence>
<protein>
    <submittedName>
        <fullName evidence="1">Uncharacterized protein</fullName>
    </submittedName>
</protein>
<proteinExistence type="predicted"/>
<dbReference type="AlphaFoldDB" id="A0A8J7TKJ6"/>
<dbReference type="InterPro" id="IPR011990">
    <property type="entry name" value="TPR-like_helical_dom_sf"/>
</dbReference>
<evidence type="ECO:0000313" key="2">
    <source>
        <dbReference type="Proteomes" id="UP000664277"/>
    </source>
</evidence>
<organism evidence="1 2">
    <name type="scientific">Candidatus Obscuribacter phosphatis</name>
    <dbReference type="NCBI Taxonomy" id="1906157"/>
    <lineage>
        <taxon>Bacteria</taxon>
        <taxon>Bacillati</taxon>
        <taxon>Candidatus Melainabacteria</taxon>
        <taxon>Candidatus Obscuribacterales</taxon>
        <taxon>Candidatus Obscuribacteraceae</taxon>
        <taxon>Candidatus Obscuribacter</taxon>
    </lineage>
</organism>